<feature type="region of interest" description="Disordered" evidence="1">
    <location>
        <begin position="48"/>
        <end position="110"/>
    </location>
</feature>
<comment type="caution">
    <text evidence="2">The sequence shown here is derived from an EMBL/GenBank/DDBJ whole genome shotgun (WGS) entry which is preliminary data.</text>
</comment>
<evidence type="ECO:0000313" key="2">
    <source>
        <dbReference type="EMBL" id="KAK0519304.1"/>
    </source>
</evidence>
<dbReference type="AlphaFoldDB" id="A0AAN6G5C0"/>
<feature type="compositionally biased region" description="Acidic residues" evidence="1">
    <location>
        <begin position="65"/>
        <end position="76"/>
    </location>
</feature>
<accession>A0AAN6G5C0</accession>
<evidence type="ECO:0000256" key="1">
    <source>
        <dbReference type="SAM" id="MobiDB-lite"/>
    </source>
</evidence>
<dbReference type="Proteomes" id="UP001176521">
    <property type="component" value="Unassembled WGS sequence"/>
</dbReference>
<organism evidence="2 3">
    <name type="scientific">Tilletia horrida</name>
    <dbReference type="NCBI Taxonomy" id="155126"/>
    <lineage>
        <taxon>Eukaryota</taxon>
        <taxon>Fungi</taxon>
        <taxon>Dikarya</taxon>
        <taxon>Basidiomycota</taxon>
        <taxon>Ustilaginomycotina</taxon>
        <taxon>Exobasidiomycetes</taxon>
        <taxon>Tilletiales</taxon>
        <taxon>Tilletiaceae</taxon>
        <taxon>Tilletia</taxon>
    </lineage>
</organism>
<keyword evidence="3" id="KW-1185">Reference proteome</keyword>
<name>A0AAN6G5C0_9BASI</name>
<reference evidence="2" key="1">
    <citation type="journal article" date="2023" name="PhytoFront">
        <title>Draft Genome Resources of Seven Strains of Tilletia horrida, Causal Agent of Kernel Smut of Rice.</title>
        <authorList>
            <person name="Khanal S."/>
            <person name="Antony Babu S."/>
            <person name="Zhou X.G."/>
        </authorList>
    </citation>
    <scope>NUCLEOTIDE SEQUENCE</scope>
    <source>
        <strain evidence="2">TX3</strain>
    </source>
</reference>
<protein>
    <submittedName>
        <fullName evidence="2">Uncharacterized protein</fullName>
    </submittedName>
</protein>
<gene>
    <name evidence="2" type="ORF">OC842_007497</name>
</gene>
<dbReference type="EMBL" id="JAPDMQ010001030">
    <property type="protein sequence ID" value="KAK0519304.1"/>
    <property type="molecule type" value="Genomic_DNA"/>
</dbReference>
<sequence>MPQLASTTMPFDVPSGLNAASGLVIGDGGGQSQAMVATAHFLGASLPAPSTLRSGVQDASKALEPNEESHEEDADVSMESLSQGAAEKQDLGDHEDNEDAVPDAGPIDVSDDEEELHYRRIFVLKKRKPGFKLTSEQPKAFIPGVSLKFFTNLLRRTPGGIARTHLASEITRLASSDKVDANTKKNILKFIHFFGKKYNSDEVVLRLSQWVHFESEYKKIGRAKEDLPYLYLPNPETPYYDKPQPVRRFRIRYKRDN</sequence>
<proteinExistence type="predicted"/>
<evidence type="ECO:0000313" key="3">
    <source>
        <dbReference type="Proteomes" id="UP001176521"/>
    </source>
</evidence>